<keyword evidence="3 12" id="KW-0813">Transport</keyword>
<dbReference type="PROSITE" id="PS51007">
    <property type="entry name" value="CYTC"/>
    <property type="match status" value="1"/>
</dbReference>
<comment type="similarity">
    <text evidence="2 12">Belongs to the cytochrome c family. PsbV subfamily.</text>
</comment>
<dbReference type="GO" id="GO:0009055">
    <property type="term" value="F:electron transfer activity"/>
    <property type="evidence" value="ECO:0007669"/>
    <property type="project" value="InterPro"/>
</dbReference>
<dbReference type="RefSeq" id="WP_038085367.1">
    <property type="nucleotide sequence ID" value="NZ_JHEG04000001.1"/>
</dbReference>
<dbReference type="Proteomes" id="UP000029738">
    <property type="component" value="Unassembled WGS sequence"/>
</dbReference>
<proteinExistence type="inferred from homology"/>
<dbReference type="GO" id="GO:0022904">
    <property type="term" value="P:respiratory electron transport chain"/>
    <property type="evidence" value="ECO:0007669"/>
    <property type="project" value="InterPro"/>
</dbReference>
<dbReference type="GO" id="GO:0005506">
    <property type="term" value="F:iron ion binding"/>
    <property type="evidence" value="ECO:0007669"/>
    <property type="project" value="InterPro"/>
</dbReference>
<evidence type="ECO:0000256" key="6">
    <source>
        <dbReference type="ARBA" id="ARBA00022723"/>
    </source>
</evidence>
<comment type="cofactor">
    <cofactor evidence="12">
        <name>heme c</name>
        <dbReference type="ChEBI" id="CHEBI:61717"/>
    </cofactor>
    <text evidence="12">Binds 1 heme c group covalently per subunit.</text>
</comment>
<dbReference type="GO" id="GO:0009523">
    <property type="term" value="C:photosystem II"/>
    <property type="evidence" value="ECO:0007669"/>
    <property type="project" value="UniProtKB-KW"/>
</dbReference>
<keyword evidence="8 12" id="KW-0408">Iron</keyword>
<evidence type="ECO:0000256" key="12">
    <source>
        <dbReference type="HAMAP-Rule" id="MF_01378"/>
    </source>
</evidence>
<dbReference type="Gene3D" id="1.10.760.10">
    <property type="entry name" value="Cytochrome c-like domain"/>
    <property type="match status" value="1"/>
</dbReference>
<evidence type="ECO:0000313" key="15">
    <source>
        <dbReference type="EMBL" id="KIE13023.1"/>
    </source>
</evidence>
<feature type="binding site" description="axial binding residue" evidence="12">
    <location>
        <position position="67"/>
    </location>
    <ligand>
        <name>heme c</name>
        <dbReference type="ChEBI" id="CHEBI:61717"/>
    </ligand>
    <ligandPart>
        <name>Fe</name>
        <dbReference type="ChEBI" id="CHEBI:18248"/>
    </ligandPart>
</feature>
<evidence type="ECO:0000256" key="10">
    <source>
        <dbReference type="ARBA" id="ARBA00023136"/>
    </source>
</evidence>
<name>A0A0C1RBQ0_9CYAN</name>
<reference evidence="14" key="2">
    <citation type="submission" date="2019-11" db="EMBL/GenBank/DDBJ databases">
        <title>Improved Assembly of Tolypothrix boutellei genome.</title>
        <authorList>
            <person name="Sarangi A.N."/>
            <person name="Mukherjee M."/>
            <person name="Ghosh S."/>
            <person name="Singh D."/>
            <person name="Das A."/>
            <person name="Kant S."/>
            <person name="Prusty A."/>
            <person name="Tripathy S."/>
        </authorList>
    </citation>
    <scope>NUCLEOTIDE SEQUENCE</scope>
    <source>
        <strain evidence="14">VB521301</strain>
    </source>
</reference>
<keyword evidence="11 12" id="KW-0604">Photosystem II</keyword>
<reference evidence="15" key="1">
    <citation type="journal article" date="2015" name="Genome Announc.">
        <title>Draft Genome Sequence of Tolypothrix boutellei Strain VB521301.</title>
        <authorList>
            <person name="Chandrababunaidu M.M."/>
            <person name="Singh D."/>
            <person name="Sen D."/>
            <person name="Bhan S."/>
            <person name="Das S."/>
            <person name="Gupta A."/>
            <person name="Adhikary S.P."/>
            <person name="Tripathy S."/>
        </authorList>
    </citation>
    <scope>NUCLEOTIDE SEQUENCE</scope>
    <source>
        <strain evidence="15">VB521301</strain>
    </source>
</reference>
<feature type="domain" description="Cytochrome c" evidence="13">
    <location>
        <begin position="50"/>
        <end position="149"/>
    </location>
</feature>
<dbReference type="InterPro" id="IPR009056">
    <property type="entry name" value="Cyt_c-like_dom"/>
</dbReference>
<dbReference type="GO" id="GO:0031676">
    <property type="term" value="C:plasma membrane-derived thylakoid membrane"/>
    <property type="evidence" value="ECO:0007669"/>
    <property type="project" value="UniProtKB-SubCell"/>
</dbReference>
<dbReference type="AlphaFoldDB" id="A0A0C1RBQ0"/>
<dbReference type="InterPro" id="IPR036909">
    <property type="entry name" value="Cyt_c-like_dom_sf"/>
</dbReference>
<evidence type="ECO:0000259" key="13">
    <source>
        <dbReference type="PROSITE" id="PS51007"/>
    </source>
</evidence>
<evidence type="ECO:0000256" key="2">
    <source>
        <dbReference type="ARBA" id="ARBA00010433"/>
    </source>
</evidence>
<evidence type="ECO:0000256" key="4">
    <source>
        <dbReference type="ARBA" id="ARBA00022531"/>
    </source>
</evidence>
<dbReference type="Pfam" id="PF14495">
    <property type="entry name" value="Cytochrom_C550"/>
    <property type="match status" value="1"/>
</dbReference>
<dbReference type="GO" id="GO:0020037">
    <property type="term" value="F:heme binding"/>
    <property type="evidence" value="ECO:0007669"/>
    <property type="project" value="InterPro"/>
</dbReference>
<dbReference type="HAMAP" id="MF_01378">
    <property type="entry name" value="PSII_Cyt550"/>
    <property type="match status" value="1"/>
</dbReference>
<feature type="binding site" description="covalent" evidence="12">
    <location>
        <position position="66"/>
    </location>
    <ligand>
        <name>heme c</name>
        <dbReference type="ChEBI" id="CHEBI:61717"/>
    </ligand>
</feature>
<keyword evidence="5 12" id="KW-0349">Heme</keyword>
<evidence type="ECO:0000256" key="5">
    <source>
        <dbReference type="ARBA" id="ARBA00022617"/>
    </source>
</evidence>
<evidence type="ECO:0000256" key="1">
    <source>
        <dbReference type="ARBA" id="ARBA00004170"/>
    </source>
</evidence>
<dbReference type="PIRSF" id="PIRSF005890">
    <property type="entry name" value="Phot_II_cyt_c550"/>
    <property type="match status" value="1"/>
</dbReference>
<keyword evidence="9 12" id="KW-0793">Thylakoid</keyword>
<evidence type="ECO:0000256" key="7">
    <source>
        <dbReference type="ARBA" id="ARBA00022982"/>
    </source>
</evidence>
<dbReference type="InterPro" id="IPR029490">
    <property type="entry name" value="Cytochrom_C550"/>
</dbReference>
<evidence type="ECO:0000256" key="3">
    <source>
        <dbReference type="ARBA" id="ARBA00022448"/>
    </source>
</evidence>
<keyword evidence="10 12" id="KW-0472">Membrane</keyword>
<evidence type="ECO:0000256" key="8">
    <source>
        <dbReference type="ARBA" id="ARBA00023004"/>
    </source>
</evidence>
<gene>
    <name evidence="12 15" type="primary">psbV</name>
    <name evidence="15" type="ORF">DA73_0206200</name>
    <name evidence="14" type="ORF">DA73_0400022985</name>
</gene>
<accession>A0A0C1RBQ0</accession>
<keyword evidence="16" id="KW-1185">Reference proteome</keyword>
<dbReference type="GO" id="GO:0019684">
    <property type="term" value="P:photosynthesis, light reaction"/>
    <property type="evidence" value="ECO:0007669"/>
    <property type="project" value="UniProtKB-UniRule"/>
</dbReference>
<dbReference type="InterPro" id="IPR017851">
    <property type="entry name" value="PsbV_cyt_c550"/>
</dbReference>
<evidence type="ECO:0000313" key="14">
    <source>
        <dbReference type="EMBL" id="KAF3888033.1"/>
    </source>
</evidence>
<dbReference type="NCBIfam" id="TIGR03045">
    <property type="entry name" value="PS_II_C550"/>
    <property type="match status" value="1"/>
</dbReference>
<keyword evidence="4 12" id="KW-0602">Photosynthesis</keyword>
<comment type="caution">
    <text evidence="15">The sequence shown here is derived from an EMBL/GenBank/DDBJ whole genome shotgun (WGS) entry which is preliminary data.</text>
</comment>
<dbReference type="EMBL" id="JHEG04000001">
    <property type="protein sequence ID" value="KAF3888033.1"/>
    <property type="molecule type" value="Genomic_DNA"/>
</dbReference>
<protein>
    <recommendedName>
        <fullName evidence="12">Photosystem II extrinsic protein V</fullName>
        <shortName evidence="12">PsbV</shortName>
    </recommendedName>
    <alternativeName>
        <fullName evidence="12">Cytochrome c-550</fullName>
    </alternativeName>
    <alternativeName>
        <fullName evidence="12">Cytochrome c550</fullName>
    </alternativeName>
    <alternativeName>
        <fullName evidence="12">Low-potential cytochrome c</fullName>
    </alternativeName>
</protein>
<evidence type="ECO:0000256" key="9">
    <source>
        <dbReference type="ARBA" id="ARBA00023078"/>
    </source>
</evidence>
<sequence>MLRRVIGILAATVLLTFQFIVGDASAVELDAATRTVKLNEQGESVVLSLQQVKSGKSLFQYACAQCHVGGVTKTNQNVGLEPETLAGATPPRDNIEALVDYMKNPTTYDGEEEISELHPSTKSADIFTEMRNLKDDDLVDIAGHILLQPKVIGSRWGGGKIYY</sequence>
<dbReference type="SUPFAM" id="SSF46626">
    <property type="entry name" value="Cytochrome c"/>
    <property type="match status" value="1"/>
</dbReference>
<dbReference type="EMBL" id="JHEG02000019">
    <property type="protein sequence ID" value="KIE13023.1"/>
    <property type="molecule type" value="Genomic_DNA"/>
</dbReference>
<feature type="binding site" description="covalent" evidence="12">
    <location>
        <position position="63"/>
    </location>
    <ligand>
        <name>heme c</name>
        <dbReference type="ChEBI" id="CHEBI:61717"/>
    </ligand>
</feature>
<organism evidence="15">
    <name type="scientific">Tolypothrix bouteillei VB521301</name>
    <dbReference type="NCBI Taxonomy" id="1479485"/>
    <lineage>
        <taxon>Bacteria</taxon>
        <taxon>Bacillati</taxon>
        <taxon>Cyanobacteriota</taxon>
        <taxon>Cyanophyceae</taxon>
        <taxon>Nostocales</taxon>
        <taxon>Tolypothrichaceae</taxon>
        <taxon>Tolypothrix</taxon>
    </lineage>
</organism>
<comment type="subunit">
    <text evidence="12">PSII is composed of 1 copy each of membrane proteins PsbA, PsbB, PsbC, PsbD, PsbE, PsbF, PsbH, PsbI, PsbJ, PsbK, PsbL, PsbM, PsbT, PsbX, PsbY, PsbZ, Psb30/Ycf12, peripheral proteins PsbO, CyanoQ (PsbQ), PsbU, PsbV and a large number of cofactors. It forms dimeric complexes.</text>
</comment>
<dbReference type="InterPro" id="IPR016003">
    <property type="entry name" value="PsbV_cyt_c550-like"/>
</dbReference>
<dbReference type="STRING" id="1479485.DA73_0206200"/>
<dbReference type="OrthoDB" id="486949at2"/>
<keyword evidence="7 12" id="KW-0249">Electron transport</keyword>
<keyword evidence="6 12" id="KW-0479">Metal-binding</keyword>
<comment type="function">
    <text evidence="12">One of the extrinsic, lumenal subunits of photosystem II (PSII). PSII is a light-driven water plastoquinone oxidoreductase, using light energy to abstract electrons from H(2)O, generating a proton gradient subsequently used for ATP formation. The extrinsic proteins stabilize the structure of photosystem II oxygen-evolving complex (OEC), the ion environment of oxygen evolution and protect the OEC against heat-induced inactivation. Low-potential cytochrome c that plays a role in the OEC of PSII.</text>
</comment>
<evidence type="ECO:0000256" key="11">
    <source>
        <dbReference type="ARBA" id="ARBA00023276"/>
    </source>
</evidence>
<feature type="binding site" description="axial binding residue" evidence="12">
    <location>
        <position position="118"/>
    </location>
    <ligand>
        <name>heme c</name>
        <dbReference type="ChEBI" id="CHEBI:61717"/>
    </ligand>
    <ligandPart>
        <name>Fe</name>
        <dbReference type="ChEBI" id="CHEBI:18248"/>
    </ligandPart>
</feature>
<comment type="subcellular location">
    <subcellularLocation>
        <location evidence="12">Cellular thylakoid membrane</location>
        <topology evidence="12">Peripheral membrane protein</topology>
        <orientation evidence="12">Lumenal side</orientation>
    </subcellularLocation>
    <subcellularLocation>
        <location evidence="1">Membrane</location>
        <topology evidence="1">Peripheral membrane protein</topology>
    </subcellularLocation>
    <text evidence="12">Associated with photosystem II at the lumenal side of the thylakoid membrane.</text>
</comment>
<evidence type="ECO:0000313" key="16">
    <source>
        <dbReference type="Proteomes" id="UP000029738"/>
    </source>
</evidence>